<evidence type="ECO:0000256" key="1">
    <source>
        <dbReference type="SAM" id="Coils"/>
    </source>
</evidence>
<dbReference type="KEGG" id="gtt:GUITHDRAFT_118058"/>
<dbReference type="EnsemblProtists" id="EKX35780">
    <property type="protein sequence ID" value="EKX35780"/>
    <property type="gene ID" value="GUITHDRAFT_118058"/>
</dbReference>
<dbReference type="HOGENOM" id="CLU_1237043_0_0_1"/>
<keyword evidence="1" id="KW-0175">Coiled coil</keyword>
<feature type="compositionally biased region" description="Low complexity" evidence="2">
    <location>
        <begin position="123"/>
        <end position="133"/>
    </location>
</feature>
<reference evidence="4" key="3">
    <citation type="submission" date="2015-06" db="UniProtKB">
        <authorList>
            <consortium name="EnsemblProtists"/>
        </authorList>
    </citation>
    <scope>IDENTIFICATION</scope>
</reference>
<dbReference type="AlphaFoldDB" id="L1IJ05"/>
<dbReference type="PaxDb" id="55529-EKX35780"/>
<evidence type="ECO:0000256" key="2">
    <source>
        <dbReference type="SAM" id="MobiDB-lite"/>
    </source>
</evidence>
<name>L1IJ05_GUITC</name>
<organism evidence="3">
    <name type="scientific">Guillardia theta (strain CCMP2712)</name>
    <name type="common">Cryptophyte</name>
    <dbReference type="NCBI Taxonomy" id="905079"/>
    <lineage>
        <taxon>Eukaryota</taxon>
        <taxon>Cryptophyceae</taxon>
        <taxon>Pyrenomonadales</taxon>
        <taxon>Geminigeraceae</taxon>
        <taxon>Guillardia</taxon>
    </lineage>
</organism>
<feature type="coiled-coil region" evidence="1">
    <location>
        <begin position="1"/>
        <end position="35"/>
    </location>
</feature>
<dbReference type="GeneID" id="17292497"/>
<reference evidence="3 5" key="1">
    <citation type="journal article" date="2012" name="Nature">
        <title>Algal genomes reveal evolutionary mosaicism and the fate of nucleomorphs.</title>
        <authorList>
            <consortium name="DOE Joint Genome Institute"/>
            <person name="Curtis B.A."/>
            <person name="Tanifuji G."/>
            <person name="Burki F."/>
            <person name="Gruber A."/>
            <person name="Irimia M."/>
            <person name="Maruyama S."/>
            <person name="Arias M.C."/>
            <person name="Ball S.G."/>
            <person name="Gile G.H."/>
            <person name="Hirakawa Y."/>
            <person name="Hopkins J.F."/>
            <person name="Kuo A."/>
            <person name="Rensing S.A."/>
            <person name="Schmutz J."/>
            <person name="Symeonidi A."/>
            <person name="Elias M."/>
            <person name="Eveleigh R.J."/>
            <person name="Herman E.K."/>
            <person name="Klute M.J."/>
            <person name="Nakayama T."/>
            <person name="Obornik M."/>
            <person name="Reyes-Prieto A."/>
            <person name="Armbrust E.V."/>
            <person name="Aves S.J."/>
            <person name="Beiko R.G."/>
            <person name="Coutinho P."/>
            <person name="Dacks J.B."/>
            <person name="Durnford D.G."/>
            <person name="Fast N.M."/>
            <person name="Green B.R."/>
            <person name="Grisdale C.J."/>
            <person name="Hempel F."/>
            <person name="Henrissat B."/>
            <person name="Hoppner M.P."/>
            <person name="Ishida K."/>
            <person name="Kim E."/>
            <person name="Koreny L."/>
            <person name="Kroth P.G."/>
            <person name="Liu Y."/>
            <person name="Malik S.B."/>
            <person name="Maier U.G."/>
            <person name="McRose D."/>
            <person name="Mock T."/>
            <person name="Neilson J.A."/>
            <person name="Onodera N.T."/>
            <person name="Poole A.M."/>
            <person name="Pritham E.J."/>
            <person name="Richards T.A."/>
            <person name="Rocap G."/>
            <person name="Roy S.W."/>
            <person name="Sarai C."/>
            <person name="Schaack S."/>
            <person name="Shirato S."/>
            <person name="Slamovits C.H."/>
            <person name="Spencer D.F."/>
            <person name="Suzuki S."/>
            <person name="Worden A.Z."/>
            <person name="Zauner S."/>
            <person name="Barry K."/>
            <person name="Bell C."/>
            <person name="Bharti A.K."/>
            <person name="Crow J.A."/>
            <person name="Grimwood J."/>
            <person name="Kramer R."/>
            <person name="Lindquist E."/>
            <person name="Lucas S."/>
            <person name="Salamov A."/>
            <person name="McFadden G.I."/>
            <person name="Lane C.E."/>
            <person name="Keeling P.J."/>
            <person name="Gray M.W."/>
            <person name="Grigoriev I.V."/>
            <person name="Archibald J.M."/>
        </authorList>
    </citation>
    <scope>NUCLEOTIDE SEQUENCE</scope>
    <source>
        <strain evidence="3 5">CCMP2712</strain>
    </source>
</reference>
<evidence type="ECO:0000313" key="3">
    <source>
        <dbReference type="EMBL" id="EKX35780.1"/>
    </source>
</evidence>
<gene>
    <name evidence="3" type="ORF">GUITHDRAFT_118058</name>
</gene>
<feature type="region of interest" description="Disordered" evidence="2">
    <location>
        <begin position="86"/>
        <end position="145"/>
    </location>
</feature>
<evidence type="ECO:0000313" key="5">
    <source>
        <dbReference type="Proteomes" id="UP000011087"/>
    </source>
</evidence>
<dbReference type="EMBL" id="JH993084">
    <property type="protein sequence ID" value="EKX35780.1"/>
    <property type="molecule type" value="Genomic_DNA"/>
</dbReference>
<keyword evidence="5" id="KW-1185">Reference proteome</keyword>
<dbReference type="RefSeq" id="XP_005822760.1">
    <property type="nucleotide sequence ID" value="XM_005822703.1"/>
</dbReference>
<reference evidence="5" key="2">
    <citation type="submission" date="2012-11" db="EMBL/GenBank/DDBJ databases">
        <authorList>
            <person name="Kuo A."/>
            <person name="Curtis B.A."/>
            <person name="Tanifuji G."/>
            <person name="Burki F."/>
            <person name="Gruber A."/>
            <person name="Irimia M."/>
            <person name="Maruyama S."/>
            <person name="Arias M.C."/>
            <person name="Ball S.G."/>
            <person name="Gile G.H."/>
            <person name="Hirakawa Y."/>
            <person name="Hopkins J.F."/>
            <person name="Rensing S.A."/>
            <person name="Schmutz J."/>
            <person name="Symeonidi A."/>
            <person name="Elias M."/>
            <person name="Eveleigh R.J."/>
            <person name="Herman E.K."/>
            <person name="Klute M.J."/>
            <person name="Nakayama T."/>
            <person name="Obornik M."/>
            <person name="Reyes-Prieto A."/>
            <person name="Armbrust E.V."/>
            <person name="Aves S.J."/>
            <person name="Beiko R.G."/>
            <person name="Coutinho P."/>
            <person name="Dacks J.B."/>
            <person name="Durnford D.G."/>
            <person name="Fast N.M."/>
            <person name="Green B.R."/>
            <person name="Grisdale C."/>
            <person name="Hempe F."/>
            <person name="Henrissat B."/>
            <person name="Hoppner M.P."/>
            <person name="Ishida K.-I."/>
            <person name="Kim E."/>
            <person name="Koreny L."/>
            <person name="Kroth P.G."/>
            <person name="Liu Y."/>
            <person name="Malik S.-B."/>
            <person name="Maier U.G."/>
            <person name="McRose D."/>
            <person name="Mock T."/>
            <person name="Neilson J.A."/>
            <person name="Onodera N.T."/>
            <person name="Poole A.M."/>
            <person name="Pritham E.J."/>
            <person name="Richards T.A."/>
            <person name="Rocap G."/>
            <person name="Roy S.W."/>
            <person name="Sarai C."/>
            <person name="Schaack S."/>
            <person name="Shirato S."/>
            <person name="Slamovits C.H."/>
            <person name="Spencer D.F."/>
            <person name="Suzuki S."/>
            <person name="Worden A.Z."/>
            <person name="Zauner S."/>
            <person name="Barry K."/>
            <person name="Bell C."/>
            <person name="Bharti A.K."/>
            <person name="Crow J.A."/>
            <person name="Grimwood J."/>
            <person name="Kramer R."/>
            <person name="Lindquist E."/>
            <person name="Lucas S."/>
            <person name="Salamov A."/>
            <person name="McFadden G.I."/>
            <person name="Lane C.E."/>
            <person name="Keeling P.J."/>
            <person name="Gray M.W."/>
            <person name="Grigoriev I.V."/>
            <person name="Archibald J.M."/>
        </authorList>
    </citation>
    <scope>NUCLEOTIDE SEQUENCE</scope>
    <source>
        <strain evidence="5">CCMP2712</strain>
    </source>
</reference>
<evidence type="ECO:0000313" key="4">
    <source>
        <dbReference type="EnsemblProtists" id="EKX35780"/>
    </source>
</evidence>
<dbReference type="Proteomes" id="UP000011087">
    <property type="component" value="Unassembled WGS sequence"/>
</dbReference>
<accession>L1IJ05</accession>
<sequence>MQEQQQVIRQLESRLSENEQRVNEAESLRTRLSQADAAILERDKIIARMRSAASVVDKGITEMQLRYDEILARMADEITELQRIQQKHGYRSDSLATSRTRSNIERGDHDDESSSTADEYSESESLSSTSSMEGAGSLLDGLNDSSEKMARRGRRVLRARSCILTSNAVHLLRLSVVQGSWFEEPAPLRNMLLRLGFNQLKKRLHRNLDEGESSEGSSQLGGDE</sequence>
<protein>
    <submittedName>
        <fullName evidence="3 4">Uncharacterized protein</fullName>
    </submittedName>
</protein>
<proteinExistence type="predicted"/>